<reference evidence="15 16" key="1">
    <citation type="journal article" date="2013" name="Nature">
        <title>Insights into bilaterian evolution from three spiralian genomes.</title>
        <authorList>
            <person name="Simakov O."/>
            <person name="Marletaz F."/>
            <person name="Cho S.J."/>
            <person name="Edsinger-Gonzales E."/>
            <person name="Havlak P."/>
            <person name="Hellsten U."/>
            <person name="Kuo D.H."/>
            <person name="Larsson T."/>
            <person name="Lv J."/>
            <person name="Arendt D."/>
            <person name="Savage R."/>
            <person name="Osoegawa K."/>
            <person name="de Jong P."/>
            <person name="Grimwood J."/>
            <person name="Chapman J.A."/>
            <person name="Shapiro H."/>
            <person name="Aerts A."/>
            <person name="Otillar R.P."/>
            <person name="Terry A.Y."/>
            <person name="Boore J.L."/>
            <person name="Grigoriev I.V."/>
            <person name="Lindberg D.R."/>
            <person name="Seaver E.C."/>
            <person name="Weisblat D.A."/>
            <person name="Putnam N.H."/>
            <person name="Rokhsar D.S."/>
        </authorList>
    </citation>
    <scope>NUCLEOTIDE SEQUENCE [LARGE SCALE GENOMIC DNA]</scope>
</reference>
<feature type="transmembrane region" description="Helical" evidence="14">
    <location>
        <begin position="182"/>
        <end position="201"/>
    </location>
</feature>
<feature type="transmembrane region" description="Helical" evidence="14">
    <location>
        <begin position="276"/>
        <end position="298"/>
    </location>
</feature>
<feature type="transmembrane region" description="Helical" evidence="14">
    <location>
        <begin position="415"/>
        <end position="436"/>
    </location>
</feature>
<dbReference type="GO" id="GO:0015075">
    <property type="term" value="F:monoatomic ion transmembrane transporter activity"/>
    <property type="evidence" value="ECO:0007669"/>
    <property type="project" value="UniProtKB-ARBA"/>
</dbReference>
<dbReference type="GO" id="GO:0098660">
    <property type="term" value="P:inorganic ion transmembrane transport"/>
    <property type="evidence" value="ECO:0007669"/>
    <property type="project" value="UniProtKB-ARBA"/>
</dbReference>
<feature type="transmembrane region" description="Helical" evidence="14">
    <location>
        <begin position="81"/>
        <end position="104"/>
    </location>
</feature>
<keyword evidence="16" id="KW-1185">Reference proteome</keyword>
<evidence type="ECO:0000256" key="11">
    <source>
        <dbReference type="ARBA" id="ARBA00023201"/>
    </source>
</evidence>
<keyword evidence="8" id="KW-0406">Ion transport</keyword>
<evidence type="ECO:0000256" key="7">
    <source>
        <dbReference type="ARBA" id="ARBA00023053"/>
    </source>
</evidence>
<evidence type="ECO:0000256" key="8">
    <source>
        <dbReference type="ARBA" id="ARBA00023065"/>
    </source>
</evidence>
<evidence type="ECO:0000313" key="16">
    <source>
        <dbReference type="Proteomes" id="UP000030746"/>
    </source>
</evidence>
<feature type="transmembrane region" description="Helical" evidence="14">
    <location>
        <begin position="50"/>
        <end position="69"/>
    </location>
</feature>
<dbReference type="Pfam" id="PF00474">
    <property type="entry name" value="SSF"/>
    <property type="match status" value="1"/>
</dbReference>
<evidence type="ECO:0000256" key="4">
    <source>
        <dbReference type="ARBA" id="ARBA00022475"/>
    </source>
</evidence>
<feature type="transmembrane region" description="Helical" evidence="14">
    <location>
        <begin position="344"/>
        <end position="361"/>
    </location>
</feature>
<dbReference type="OrthoDB" id="6132759at2759"/>
<dbReference type="PROSITE" id="PS00456">
    <property type="entry name" value="NA_SOLUT_SYMP_1"/>
    <property type="match status" value="1"/>
</dbReference>
<dbReference type="GeneID" id="20233516"/>
<dbReference type="GO" id="GO:0005886">
    <property type="term" value="C:plasma membrane"/>
    <property type="evidence" value="ECO:0007669"/>
    <property type="project" value="UniProtKB-SubCell"/>
</dbReference>
<keyword evidence="3" id="KW-0813">Transport</keyword>
<evidence type="ECO:0000256" key="6">
    <source>
        <dbReference type="ARBA" id="ARBA00022989"/>
    </source>
</evidence>
<evidence type="ECO:0008006" key="17">
    <source>
        <dbReference type="Google" id="ProtNLM"/>
    </source>
</evidence>
<name>V3ZKX2_LOTGI</name>
<proteinExistence type="inferred from homology"/>
<dbReference type="Gene3D" id="1.20.1730.10">
    <property type="entry name" value="Sodium/glucose cotransporter"/>
    <property type="match status" value="1"/>
</dbReference>
<evidence type="ECO:0000256" key="3">
    <source>
        <dbReference type="ARBA" id="ARBA00022448"/>
    </source>
</evidence>
<gene>
    <name evidence="15" type="ORF">LOTGIDRAFT_134119</name>
</gene>
<dbReference type="HOGENOM" id="CLU_018808_11_1_1"/>
<dbReference type="InterPro" id="IPR001734">
    <property type="entry name" value="Na/solute_symporter"/>
</dbReference>
<dbReference type="EMBL" id="KB203796">
    <property type="protein sequence ID" value="ESO83050.1"/>
    <property type="molecule type" value="Genomic_DNA"/>
</dbReference>
<keyword evidence="5 14" id="KW-0812">Transmembrane</keyword>
<dbReference type="NCBIfam" id="TIGR00813">
    <property type="entry name" value="sss"/>
    <property type="match status" value="1"/>
</dbReference>
<comment type="similarity">
    <text evidence="2 13">Belongs to the sodium:solute symporter (SSF) (TC 2.A.21) family.</text>
</comment>
<organism evidence="15 16">
    <name type="scientific">Lottia gigantea</name>
    <name type="common">Giant owl limpet</name>
    <dbReference type="NCBI Taxonomy" id="225164"/>
    <lineage>
        <taxon>Eukaryota</taxon>
        <taxon>Metazoa</taxon>
        <taxon>Spiralia</taxon>
        <taxon>Lophotrochozoa</taxon>
        <taxon>Mollusca</taxon>
        <taxon>Gastropoda</taxon>
        <taxon>Patellogastropoda</taxon>
        <taxon>Lottioidea</taxon>
        <taxon>Lottiidae</taxon>
        <taxon>Lottia</taxon>
    </lineage>
</organism>
<feature type="transmembrane region" description="Helical" evidence="14">
    <location>
        <begin position="237"/>
        <end position="255"/>
    </location>
</feature>
<keyword evidence="10" id="KW-0325">Glycoprotein</keyword>
<sequence>MANSDRFDWPDFVVLGAMLAVSIFIGLYHGFRKKKQSTDEYLMGGRNMSFLPVAFSVMASFLSAISVLGAPVEIYTFGASFWVNALSYFISVPITAHVFIPLFFKLKISSAYEYLEMRFNRKIRLMGCFVFTVQMIFYMAVVFYAPALAFSHVSGLSLWISVLAVGAACTVYTSVGGLKAVVWTDVFQLLVVLSGLSALVIKGTLDVGGLGTVWARAKEGGRLDVFNFDPDPRVRHTVWSLIIGGSITTLSVYAVNQAMVQRYLCVKNLKTAQGTIYFNLPGNVITTSLLSLLGLVAYAKYKDCDPFKSGRITQLDQLVPLMVTETLGVIPGMAGLFVACVFSAALSTVSSGVNALSLVYLEDVVKPVYKLSRGKQISDRAATVISKCLAIFFGCLTVGLAFLSSFMGRTILNIALRSFGMTGGPLLMLFLLAMFFPSINSWGAGVGLVCSLLFSFWLGIGAIIHRPPMPVLSLVTDQCHVAAINTTVVNLTSTFMTSSSVTDVYNLTSNFTSSTGSSTSVHSSYM</sequence>
<dbReference type="PROSITE" id="PS50283">
    <property type="entry name" value="NA_SOLUT_SYMP_3"/>
    <property type="match status" value="1"/>
</dbReference>
<dbReference type="CTD" id="20233516"/>
<accession>V3ZKX2</accession>
<evidence type="ECO:0000256" key="5">
    <source>
        <dbReference type="ARBA" id="ARBA00022692"/>
    </source>
</evidence>
<evidence type="ECO:0000256" key="12">
    <source>
        <dbReference type="ARBA" id="ARBA00036099"/>
    </source>
</evidence>
<dbReference type="KEGG" id="lgi:LOTGIDRAFT_134119"/>
<evidence type="ECO:0000256" key="13">
    <source>
        <dbReference type="RuleBase" id="RU362091"/>
    </source>
</evidence>
<feature type="transmembrane region" description="Helical" evidence="14">
    <location>
        <begin position="12"/>
        <end position="29"/>
    </location>
</feature>
<keyword evidence="6 14" id="KW-1133">Transmembrane helix</keyword>
<dbReference type="OMA" id="GNNSEFY"/>
<dbReference type="PANTHER" id="PTHR42985:SF40">
    <property type="entry name" value="LD47995P-RELATED"/>
    <property type="match status" value="1"/>
</dbReference>
<feature type="transmembrane region" description="Helical" evidence="14">
    <location>
        <begin position="442"/>
        <end position="464"/>
    </location>
</feature>
<comment type="catalytic activity">
    <reaction evidence="12">
        <text>iodide(out) + 2 Na(+)(out) = iodide(in) + 2 Na(+)(in)</text>
        <dbReference type="Rhea" id="RHEA:71207"/>
        <dbReference type="ChEBI" id="CHEBI:16382"/>
        <dbReference type="ChEBI" id="CHEBI:29101"/>
    </reaction>
</comment>
<dbReference type="Proteomes" id="UP000030746">
    <property type="component" value="Unassembled WGS sequence"/>
</dbReference>
<dbReference type="InterPro" id="IPR038377">
    <property type="entry name" value="Na/Glc_symporter_sf"/>
</dbReference>
<evidence type="ECO:0000256" key="2">
    <source>
        <dbReference type="ARBA" id="ARBA00006434"/>
    </source>
</evidence>
<comment type="subcellular location">
    <subcellularLocation>
        <location evidence="1">Cell membrane</location>
        <topology evidence="1">Multi-pass membrane protein</topology>
    </subcellularLocation>
</comment>
<evidence type="ECO:0000256" key="9">
    <source>
        <dbReference type="ARBA" id="ARBA00023136"/>
    </source>
</evidence>
<protein>
    <recommendedName>
        <fullName evidence="17">Sodium-dependent multivitamin transporter</fullName>
    </recommendedName>
</protein>
<evidence type="ECO:0000313" key="15">
    <source>
        <dbReference type="EMBL" id="ESO83050.1"/>
    </source>
</evidence>
<keyword evidence="11" id="KW-0739">Sodium transport</keyword>
<feature type="transmembrane region" description="Helical" evidence="14">
    <location>
        <begin position="125"/>
        <end position="150"/>
    </location>
</feature>
<evidence type="ECO:0000256" key="10">
    <source>
        <dbReference type="ARBA" id="ARBA00023180"/>
    </source>
</evidence>
<keyword evidence="7" id="KW-0915">Sodium</keyword>
<dbReference type="GO" id="GO:0006814">
    <property type="term" value="P:sodium ion transport"/>
    <property type="evidence" value="ECO:0007669"/>
    <property type="project" value="UniProtKB-KW"/>
</dbReference>
<dbReference type="CDD" id="cd11492">
    <property type="entry name" value="SLC5sbd_NIS-SMVT"/>
    <property type="match status" value="1"/>
</dbReference>
<dbReference type="InterPro" id="IPR051163">
    <property type="entry name" value="Sodium:Solute_Symporter_SSF"/>
</dbReference>
<dbReference type="PANTHER" id="PTHR42985">
    <property type="entry name" value="SODIUM-COUPLED MONOCARBOXYLATE TRANSPORTER"/>
    <property type="match status" value="1"/>
</dbReference>
<feature type="transmembrane region" description="Helical" evidence="14">
    <location>
        <begin position="156"/>
        <end position="175"/>
    </location>
</feature>
<evidence type="ECO:0000256" key="1">
    <source>
        <dbReference type="ARBA" id="ARBA00004651"/>
    </source>
</evidence>
<dbReference type="InterPro" id="IPR018212">
    <property type="entry name" value="Na/solute_symporter_CS"/>
</dbReference>
<evidence type="ECO:0000256" key="14">
    <source>
        <dbReference type="SAM" id="Phobius"/>
    </source>
</evidence>
<dbReference type="GO" id="GO:0015293">
    <property type="term" value="F:symporter activity"/>
    <property type="evidence" value="ECO:0007669"/>
    <property type="project" value="TreeGrafter"/>
</dbReference>
<feature type="transmembrane region" description="Helical" evidence="14">
    <location>
        <begin position="381"/>
        <end position="403"/>
    </location>
</feature>
<keyword evidence="9 14" id="KW-0472">Membrane</keyword>
<dbReference type="AlphaFoldDB" id="V3ZKX2"/>
<dbReference type="RefSeq" id="XP_009066232.1">
    <property type="nucleotide sequence ID" value="XM_009067984.1"/>
</dbReference>
<keyword evidence="4" id="KW-1003">Cell membrane</keyword>